<protein>
    <recommendedName>
        <fullName evidence="10">Extracellular Endonuclease subunit A domain-containing protein</fullName>
    </recommendedName>
</protein>
<dbReference type="EnsemblMetazoa" id="SMAR005746-RA">
    <property type="protein sequence ID" value="SMAR005746-PA"/>
    <property type="gene ID" value="SMAR005746"/>
</dbReference>
<evidence type="ECO:0000256" key="3">
    <source>
        <dbReference type="ARBA" id="ARBA00022759"/>
    </source>
</evidence>
<comment type="similarity">
    <text evidence="1">Belongs to the DNA/RNA non-specific endonuclease family.</text>
</comment>
<dbReference type="GO" id="GO:0005743">
    <property type="term" value="C:mitochondrial inner membrane"/>
    <property type="evidence" value="ECO:0007669"/>
    <property type="project" value="TreeGrafter"/>
</dbReference>
<keyword evidence="4" id="KW-0479">Metal-binding</keyword>
<dbReference type="GO" id="GO:0005634">
    <property type="term" value="C:nucleus"/>
    <property type="evidence" value="ECO:0007669"/>
    <property type="project" value="TreeGrafter"/>
</dbReference>
<dbReference type="GO" id="GO:0000014">
    <property type="term" value="F:single-stranded DNA endodeoxyribonuclease activity"/>
    <property type="evidence" value="ECO:0007669"/>
    <property type="project" value="TreeGrafter"/>
</dbReference>
<dbReference type="eggNOG" id="KOG3721">
    <property type="taxonomic scope" value="Eukaryota"/>
</dbReference>
<dbReference type="PANTHER" id="PTHR13966:SF5">
    <property type="entry name" value="ENDONUCLEASE G, MITOCHONDRIAL"/>
    <property type="match status" value="1"/>
</dbReference>
<feature type="compositionally biased region" description="Acidic residues" evidence="5">
    <location>
        <begin position="830"/>
        <end position="856"/>
    </location>
</feature>
<dbReference type="AlphaFoldDB" id="T1IX16"/>
<dbReference type="Proteomes" id="UP000014500">
    <property type="component" value="Unassembled WGS sequence"/>
</dbReference>
<dbReference type="EMBL" id="JH431639">
    <property type="status" value="NOT_ANNOTATED_CDS"/>
    <property type="molecule type" value="Genomic_DNA"/>
</dbReference>
<proteinExistence type="inferred from homology"/>
<feature type="region of interest" description="Disordered" evidence="5">
    <location>
        <begin position="821"/>
        <end position="870"/>
    </location>
</feature>
<dbReference type="STRING" id="126957.T1IX16"/>
<dbReference type="GO" id="GO:0004521">
    <property type="term" value="F:RNA endonuclease activity"/>
    <property type="evidence" value="ECO:0007669"/>
    <property type="project" value="TreeGrafter"/>
</dbReference>
<evidence type="ECO:0000313" key="9">
    <source>
        <dbReference type="Proteomes" id="UP000014500"/>
    </source>
</evidence>
<dbReference type="GO" id="GO:0046872">
    <property type="term" value="F:metal ion binding"/>
    <property type="evidence" value="ECO:0007669"/>
    <property type="project" value="UniProtKB-KW"/>
</dbReference>
<dbReference type="InterPro" id="IPR044925">
    <property type="entry name" value="His-Me_finger_sf"/>
</dbReference>
<feature type="region of interest" description="Disordered" evidence="5">
    <location>
        <begin position="887"/>
        <end position="923"/>
    </location>
</feature>
<dbReference type="GO" id="GO:0006309">
    <property type="term" value="P:apoptotic DNA fragmentation"/>
    <property type="evidence" value="ECO:0007669"/>
    <property type="project" value="TreeGrafter"/>
</dbReference>
<keyword evidence="2" id="KW-0540">Nuclease</keyword>
<feature type="binding site" evidence="4">
    <location>
        <position position="216"/>
    </location>
    <ligand>
        <name>Mg(2+)</name>
        <dbReference type="ChEBI" id="CHEBI:18420"/>
        <note>catalytic</note>
    </ligand>
</feature>
<dbReference type="Gene3D" id="3.40.570.10">
    <property type="entry name" value="Extracellular Endonuclease, subunit A"/>
    <property type="match status" value="1"/>
</dbReference>
<dbReference type="SUPFAM" id="SSF54060">
    <property type="entry name" value="His-Me finger endonucleases"/>
    <property type="match status" value="1"/>
</dbReference>
<evidence type="ECO:0000256" key="5">
    <source>
        <dbReference type="SAM" id="MobiDB-lite"/>
    </source>
</evidence>
<dbReference type="PANTHER" id="PTHR13966">
    <property type="entry name" value="ENDONUCLEASE RELATED"/>
    <property type="match status" value="1"/>
</dbReference>
<evidence type="ECO:0000259" key="7">
    <source>
        <dbReference type="SMART" id="SM00892"/>
    </source>
</evidence>
<reference evidence="9" key="1">
    <citation type="submission" date="2011-05" db="EMBL/GenBank/DDBJ databases">
        <authorList>
            <person name="Richards S.R."/>
            <person name="Qu J."/>
            <person name="Jiang H."/>
            <person name="Jhangiani S.N."/>
            <person name="Agravi P."/>
            <person name="Goodspeed R."/>
            <person name="Gross S."/>
            <person name="Mandapat C."/>
            <person name="Jackson L."/>
            <person name="Mathew T."/>
            <person name="Pu L."/>
            <person name="Thornton R."/>
            <person name="Saada N."/>
            <person name="Wilczek-Boney K.B."/>
            <person name="Lee S."/>
            <person name="Kovar C."/>
            <person name="Wu Y."/>
            <person name="Scherer S.E."/>
            <person name="Worley K.C."/>
            <person name="Muzny D.M."/>
            <person name="Gibbs R."/>
        </authorList>
    </citation>
    <scope>NUCLEOTIDE SEQUENCE</scope>
    <source>
        <strain evidence="9">Brora</strain>
    </source>
</reference>
<dbReference type="InterPro" id="IPR020821">
    <property type="entry name" value="ENPP1-3/EXOG-like_nuc-like"/>
</dbReference>
<dbReference type="SMART" id="SM00477">
    <property type="entry name" value="NUC"/>
    <property type="match status" value="1"/>
</dbReference>
<keyword evidence="9" id="KW-1185">Reference proteome</keyword>
<dbReference type="InterPro" id="IPR044929">
    <property type="entry name" value="DNA/RNA_non-sp_Endonuclease_sf"/>
</dbReference>
<evidence type="ECO:0000256" key="1">
    <source>
        <dbReference type="ARBA" id="ARBA00010052"/>
    </source>
</evidence>
<reference evidence="8" key="2">
    <citation type="submission" date="2015-02" db="UniProtKB">
        <authorList>
            <consortium name="EnsemblMetazoa"/>
        </authorList>
    </citation>
    <scope>IDENTIFICATION</scope>
</reference>
<evidence type="ECO:0008006" key="10">
    <source>
        <dbReference type="Google" id="ProtNLM"/>
    </source>
</evidence>
<evidence type="ECO:0000256" key="4">
    <source>
        <dbReference type="PIRSR" id="PIRSR640255-2"/>
    </source>
</evidence>
<dbReference type="InterPro" id="IPR001604">
    <property type="entry name" value="Endo_G_ENPP1-like_dom"/>
</dbReference>
<dbReference type="HOGENOM" id="CLU_313828_0_0_1"/>
<feature type="domain" description="DNA/RNA non-specific endonuclease/pyrophosphatase/phosphodiesterase" evidence="7">
    <location>
        <begin position="108"/>
        <end position="329"/>
    </location>
</feature>
<accession>T1IX16</accession>
<evidence type="ECO:0000313" key="8">
    <source>
        <dbReference type="EnsemblMetazoa" id="SMAR005746-PA"/>
    </source>
</evidence>
<evidence type="ECO:0000256" key="2">
    <source>
        <dbReference type="ARBA" id="ARBA00022722"/>
    </source>
</evidence>
<dbReference type="InterPro" id="IPR040255">
    <property type="entry name" value="Non-specific_endonuclease"/>
</dbReference>
<dbReference type="GO" id="GO:0003676">
    <property type="term" value="F:nucleic acid binding"/>
    <property type="evidence" value="ECO:0007669"/>
    <property type="project" value="InterPro"/>
</dbReference>
<keyword evidence="3" id="KW-0255">Endonuclease</keyword>
<keyword evidence="3" id="KW-0378">Hydrolase</keyword>
<dbReference type="SMART" id="SM00892">
    <property type="entry name" value="Endonuclease_NS"/>
    <property type="match status" value="1"/>
</dbReference>
<sequence>MSYLRILQIVSIPALCTCYCISHRNKFLQRHHKWTVHAQPRIFKNPERRERLRCKPGTFSWTVDKYNRITSAEGSKNEPCPPHCTIFPVYKNGRRFPHPSEPNRIIIEYDNFLLCYDNCTRSASWTLEHLTVRNVCRPIQHSDNAVRRDIRVPLHFSTEIGDFDNEEDPENDWRYKGKNKRKKYEKMYLVYPQLYPGDVDDPLVCTNIVPEERGPNGSIWEDLYYYLKFLIPKYDNIYVCSGPLYLPQEGKDGNRFVEYAQMGPKKVAIPTHFFKVIASQKKDNTFRFECFKIKNEPLKDYLEIKNCTVSRKKLEAEAGFRIFDQITPKMISCRKMHPEFETPKPENIFNIASSATGHAHSDSGPATSGPPSLVSVFANAIPGPAKLTSGPISGSSSSVVGSAKFASGSAGSVVAPAGYVIGSTKFGSGLASSVVAPASSVVAPASSVVAPASYVVGSANFAGGSASSASGSKNFVSGSASFASENPSSASGPTDAMFGSASLAAEHTISSSGPTSSAFQLASFASGLASTDFDPANSASGFTEFENSDVKASSDFAGPTVNECSEYPMVEECSENPTVKECLAGPIVKECSASIYSDSESFNVKECSAAPTVEECSASFTVEECSAGPVVKECPIVVECSAGPVVKECPTVKECSAGPTSIYSDSESFPVKECSAGPTSIYSDSESFTVKEYSESIYSNSESFNVKVCSDSDCSVVKTCLAENYEVKACPDSEYPKFEIFNVEACLDSEYPESVSFDVKACLDSGYLECESSDVKTCFDYEYTESENFDSNVCYDFGNTEPENSNNEGCSKNLDEKAFSDTENTKSENLDEEACSDTENNESENLEEEACSDTEYTEPKNSDGESSLFDYDYTESENSLLTATCLTEPRTERTESEYYDIPAPNPEYTESEESDVKIYSDPDSGYSEFEYFL</sequence>
<name>T1IX16_STRMM</name>
<feature type="domain" description="ENPP1-3/EXOG-like endonuclease/phosphodiesterase" evidence="6">
    <location>
        <begin position="109"/>
        <end position="329"/>
    </location>
</feature>
<evidence type="ECO:0000259" key="6">
    <source>
        <dbReference type="SMART" id="SM00477"/>
    </source>
</evidence>
<dbReference type="Pfam" id="PF01223">
    <property type="entry name" value="Endonuclease_NS"/>
    <property type="match status" value="1"/>
</dbReference>
<organism evidence="8 9">
    <name type="scientific">Strigamia maritima</name>
    <name type="common">European centipede</name>
    <name type="synonym">Geophilus maritimus</name>
    <dbReference type="NCBI Taxonomy" id="126957"/>
    <lineage>
        <taxon>Eukaryota</taxon>
        <taxon>Metazoa</taxon>
        <taxon>Ecdysozoa</taxon>
        <taxon>Arthropoda</taxon>
        <taxon>Myriapoda</taxon>
        <taxon>Chilopoda</taxon>
        <taxon>Pleurostigmophora</taxon>
        <taxon>Geophilomorpha</taxon>
        <taxon>Linotaeniidae</taxon>
        <taxon>Strigamia</taxon>
    </lineage>
</organism>